<feature type="transmembrane region" description="Helical" evidence="1">
    <location>
        <begin position="155"/>
        <end position="176"/>
    </location>
</feature>
<comment type="caution">
    <text evidence="2">The sequence shown here is derived from an EMBL/GenBank/DDBJ whole genome shotgun (WGS) entry which is preliminary data.</text>
</comment>
<name>A0ABU1ISY0_9BACL</name>
<proteinExistence type="predicted"/>
<organism evidence="2 3">
    <name type="scientific">Desmospora profundinema</name>
    <dbReference type="NCBI Taxonomy" id="1571184"/>
    <lineage>
        <taxon>Bacteria</taxon>
        <taxon>Bacillati</taxon>
        <taxon>Bacillota</taxon>
        <taxon>Bacilli</taxon>
        <taxon>Bacillales</taxon>
        <taxon>Thermoactinomycetaceae</taxon>
        <taxon>Desmospora</taxon>
    </lineage>
</organism>
<gene>
    <name evidence="2" type="ORF">JOE21_003051</name>
</gene>
<feature type="transmembrane region" description="Helical" evidence="1">
    <location>
        <begin position="132"/>
        <end position="149"/>
    </location>
</feature>
<feature type="transmembrane region" description="Helical" evidence="1">
    <location>
        <begin position="33"/>
        <end position="58"/>
    </location>
</feature>
<evidence type="ECO:0000313" key="2">
    <source>
        <dbReference type="EMBL" id="MDR6227039.1"/>
    </source>
</evidence>
<dbReference type="RefSeq" id="WP_309867767.1">
    <property type="nucleotide sequence ID" value="NZ_JAVDQG010000007.1"/>
</dbReference>
<dbReference type="EMBL" id="JAVDQG010000007">
    <property type="protein sequence ID" value="MDR6227039.1"/>
    <property type="molecule type" value="Genomic_DNA"/>
</dbReference>
<keyword evidence="1" id="KW-0812">Transmembrane</keyword>
<feature type="transmembrane region" description="Helical" evidence="1">
    <location>
        <begin position="7"/>
        <end position="27"/>
    </location>
</feature>
<keyword evidence="3" id="KW-1185">Reference proteome</keyword>
<protein>
    <submittedName>
        <fullName evidence="2">Uncharacterized protein</fullName>
    </submittedName>
</protein>
<accession>A0ABU1ISY0</accession>
<feature type="transmembrane region" description="Helical" evidence="1">
    <location>
        <begin position="90"/>
        <end position="111"/>
    </location>
</feature>
<evidence type="ECO:0000313" key="3">
    <source>
        <dbReference type="Proteomes" id="UP001185012"/>
    </source>
</evidence>
<keyword evidence="1" id="KW-1133">Transmembrane helix</keyword>
<evidence type="ECO:0000256" key="1">
    <source>
        <dbReference type="SAM" id="Phobius"/>
    </source>
</evidence>
<sequence length="191" mass="21018">MKGKPSIVAYFLILIFPFVTGGGTAVLPDISSIWIGIWLFSLLLLIAWIVLGNIIGSFEKLTHRFIFIISSINIGVFYALAIVWRISGEVIWLGIVSVILYISSIVLGYKYRKSICLTLYADLSSRGEKEKDSLLSIAILFIAGAIVSFTGGGSIPGSILFVCSLLISTFFSAFYYRAELMISSKEDNNVH</sequence>
<keyword evidence="1" id="KW-0472">Membrane</keyword>
<feature type="transmembrane region" description="Helical" evidence="1">
    <location>
        <begin position="65"/>
        <end position="84"/>
    </location>
</feature>
<dbReference type="Proteomes" id="UP001185012">
    <property type="component" value="Unassembled WGS sequence"/>
</dbReference>
<reference evidence="2 3" key="1">
    <citation type="submission" date="2023-07" db="EMBL/GenBank/DDBJ databases">
        <title>Genomic Encyclopedia of Type Strains, Phase IV (KMG-IV): sequencing the most valuable type-strain genomes for metagenomic binning, comparative biology and taxonomic classification.</title>
        <authorList>
            <person name="Goeker M."/>
        </authorList>
    </citation>
    <scope>NUCLEOTIDE SEQUENCE [LARGE SCALE GENOMIC DNA]</scope>
    <source>
        <strain evidence="2 3">DSM 45903</strain>
    </source>
</reference>